<proteinExistence type="predicted"/>
<dbReference type="AlphaFoldDB" id="A0A6B8M749"/>
<dbReference type="SUPFAM" id="SSF47384">
    <property type="entry name" value="Homodimeric domain of signal transducing histidine kinase"/>
    <property type="match status" value="1"/>
</dbReference>
<dbReference type="EC" id="2.7.13.3" evidence="2"/>
<dbReference type="Gene3D" id="3.30.450.20">
    <property type="entry name" value="PAS domain"/>
    <property type="match status" value="1"/>
</dbReference>
<dbReference type="PANTHER" id="PTHR43047:SF72">
    <property type="entry name" value="OSMOSENSING HISTIDINE PROTEIN KINASE SLN1"/>
    <property type="match status" value="1"/>
</dbReference>
<evidence type="ECO:0000313" key="9">
    <source>
        <dbReference type="Proteomes" id="UP000422569"/>
    </source>
</evidence>
<dbReference type="SMART" id="SM00388">
    <property type="entry name" value="HisKA"/>
    <property type="match status" value="1"/>
</dbReference>
<dbReference type="PRINTS" id="PR00344">
    <property type="entry name" value="BCTRLSENSOR"/>
</dbReference>
<keyword evidence="3" id="KW-0597">Phosphoprotein</keyword>
<dbReference type="Gene3D" id="1.10.287.130">
    <property type="match status" value="1"/>
</dbReference>
<name>A0A6B8M749_9HYPH</name>
<dbReference type="Pfam" id="PF00512">
    <property type="entry name" value="HisKA"/>
    <property type="match status" value="1"/>
</dbReference>
<feature type="domain" description="Histidine kinase" evidence="7">
    <location>
        <begin position="702"/>
        <end position="921"/>
    </location>
</feature>
<dbReference type="PROSITE" id="PS50109">
    <property type="entry name" value="HIS_KIN"/>
    <property type="match status" value="1"/>
</dbReference>
<feature type="region of interest" description="Disordered" evidence="6">
    <location>
        <begin position="321"/>
        <end position="343"/>
    </location>
</feature>
<dbReference type="InterPro" id="IPR005467">
    <property type="entry name" value="His_kinase_dom"/>
</dbReference>
<dbReference type="Pfam" id="PF02518">
    <property type="entry name" value="HATPase_c"/>
    <property type="match status" value="1"/>
</dbReference>
<keyword evidence="9" id="KW-1185">Reference proteome</keyword>
<dbReference type="InterPro" id="IPR000014">
    <property type="entry name" value="PAS"/>
</dbReference>
<dbReference type="PANTHER" id="PTHR43047">
    <property type="entry name" value="TWO-COMPONENT HISTIDINE PROTEIN KINASE"/>
    <property type="match status" value="1"/>
</dbReference>
<comment type="catalytic activity">
    <reaction evidence="1">
        <text>ATP + protein L-histidine = ADP + protein N-phospho-L-histidine.</text>
        <dbReference type="EC" id="2.7.13.3"/>
    </reaction>
</comment>
<dbReference type="GO" id="GO:0005886">
    <property type="term" value="C:plasma membrane"/>
    <property type="evidence" value="ECO:0007669"/>
    <property type="project" value="TreeGrafter"/>
</dbReference>
<dbReference type="KEGG" id="mpar:F7D14_03485"/>
<feature type="region of interest" description="Disordered" evidence="6">
    <location>
        <begin position="360"/>
        <end position="401"/>
    </location>
</feature>
<evidence type="ECO:0000256" key="1">
    <source>
        <dbReference type="ARBA" id="ARBA00000085"/>
    </source>
</evidence>
<dbReference type="InterPro" id="IPR003661">
    <property type="entry name" value="HisK_dim/P_dom"/>
</dbReference>
<dbReference type="InterPro" id="IPR004358">
    <property type="entry name" value="Sig_transdc_His_kin-like_C"/>
</dbReference>
<protein>
    <recommendedName>
        <fullName evidence="2">histidine kinase</fullName>
        <ecNumber evidence="2">2.7.13.3</ecNumber>
    </recommendedName>
</protein>
<dbReference type="InterPro" id="IPR013656">
    <property type="entry name" value="PAS_4"/>
</dbReference>
<reference evidence="8 9" key="1">
    <citation type="submission" date="2019-09" db="EMBL/GenBank/DDBJ databases">
        <title>Isolation and complete genome sequencing of Methylocystis species.</title>
        <authorList>
            <person name="Rumah B.L."/>
            <person name="Stead C.E."/>
            <person name="Stevens B.C."/>
            <person name="Minton N.P."/>
            <person name="Grosse-Honebrink A."/>
            <person name="Zhang Y."/>
        </authorList>
    </citation>
    <scope>NUCLEOTIDE SEQUENCE [LARGE SCALE GENOMIC DNA]</scope>
    <source>
        <strain evidence="8 9">BRCS2</strain>
    </source>
</reference>
<dbReference type="GO" id="GO:0009927">
    <property type="term" value="F:histidine phosphotransfer kinase activity"/>
    <property type="evidence" value="ECO:0007669"/>
    <property type="project" value="TreeGrafter"/>
</dbReference>
<keyword evidence="5" id="KW-0418">Kinase</keyword>
<dbReference type="SMART" id="SM00091">
    <property type="entry name" value="PAS"/>
    <property type="match status" value="3"/>
</dbReference>
<evidence type="ECO:0000256" key="6">
    <source>
        <dbReference type="SAM" id="MobiDB-lite"/>
    </source>
</evidence>
<evidence type="ECO:0000313" key="8">
    <source>
        <dbReference type="EMBL" id="QGM96640.1"/>
    </source>
</evidence>
<dbReference type="Proteomes" id="UP000422569">
    <property type="component" value="Chromosome"/>
</dbReference>
<dbReference type="Gene3D" id="3.30.565.10">
    <property type="entry name" value="Histidine kinase-like ATPase, C-terminal domain"/>
    <property type="match status" value="1"/>
</dbReference>
<dbReference type="SUPFAM" id="SSF55785">
    <property type="entry name" value="PYP-like sensor domain (PAS domain)"/>
    <property type="match status" value="1"/>
</dbReference>
<evidence type="ECO:0000256" key="4">
    <source>
        <dbReference type="ARBA" id="ARBA00022679"/>
    </source>
</evidence>
<dbReference type="SMART" id="SM00387">
    <property type="entry name" value="HATPase_c"/>
    <property type="match status" value="1"/>
</dbReference>
<dbReference type="RefSeq" id="WP_026016360.1">
    <property type="nucleotide sequence ID" value="NZ_CP044331.1"/>
</dbReference>
<dbReference type="Pfam" id="PF08448">
    <property type="entry name" value="PAS_4"/>
    <property type="match status" value="1"/>
</dbReference>
<evidence type="ECO:0000256" key="3">
    <source>
        <dbReference type="ARBA" id="ARBA00022553"/>
    </source>
</evidence>
<dbReference type="InterPro" id="IPR036890">
    <property type="entry name" value="HATPase_C_sf"/>
</dbReference>
<evidence type="ECO:0000259" key="7">
    <source>
        <dbReference type="PROSITE" id="PS50109"/>
    </source>
</evidence>
<gene>
    <name evidence="8" type="ORF">F7D14_03485</name>
</gene>
<keyword evidence="4" id="KW-0808">Transferase</keyword>
<evidence type="ECO:0000256" key="5">
    <source>
        <dbReference type="ARBA" id="ARBA00022777"/>
    </source>
</evidence>
<accession>A0A6B8M749</accession>
<organism evidence="8 9">
    <name type="scientific">Methylocystis parvus</name>
    <dbReference type="NCBI Taxonomy" id="134"/>
    <lineage>
        <taxon>Bacteria</taxon>
        <taxon>Pseudomonadati</taxon>
        <taxon>Pseudomonadota</taxon>
        <taxon>Alphaproteobacteria</taxon>
        <taxon>Hyphomicrobiales</taxon>
        <taxon>Methylocystaceae</taxon>
        <taxon>Methylocystis</taxon>
    </lineage>
</organism>
<sequence length="926" mass="97466">MSSFEAEIDGGDIAASRIAADPAFSALDASGAPIVAASGDPLKIVFLNAAARAVFGADKEALAARLFFSDEPGARRLAELVESVRHGAALRLERLRFELADAPQTITILCRKLIERDGPACFVIAALGVRPASLSAPEREGRREAEIARIAPPADAPAPFDPMAATEALRARLAERHGARAARFLWKTDAAGRFTDATHVLADVVGEANADILGREVAFVAAALGLDPAFAQAIASQKSWKGVSAAWPLADEGARVPVTLGALPTMDADRRFAGFQGYGVIHLDRAAYAAPPALTEAPPPALAPAAPERFAAANVVPLRPPPQQRQEAASSEDEVSAEPLTSAEKLNFEEIARALRAGGVTNGGASSAASDSVREEAVAAAPEQIEPGMGSAERPETEEVPAAASLDDVAAQLGALAGAGAAEERPPLSLATTAPLAPAAFLPAAAAGLLDRLPVGLLIARGAQTLFANRTLLDYLGYDDLAGFEADGGLARMFFGRPLSDPGARAAAVQASGGEALDVDVHLQTVDWEGAPATLVTLRRNRNRPPGPEESALALARERDEKLARVRADNSLLRAILETSGVAVALIDDNRRIESATGAFAALFDAEKGAFDGLPFSSLFALEDERAFAARLGRAAETGEALRLDARIGGRPYEATLRRLGPAQKLCVSLRAPDADERHDELAAARDAAEQANAAKSDFLARISHEIRTPLNAIIGFAEVMMEERFGPIGSERYKDYLKDVHSSGAHVLSLVNDLLDLSKIEAGKMELEFDRVDANAVIAECASIMQTQANQAKVVMRLALADRLPPIRADQRSLKQILLNLLSNAMKFSEPGGQVIVSSALTDAGYVVIRVKDTGIGMSEDEVATALEPFKQVATSRSVRGTGLGLPLTKALIEANHASFTIRSRKNEGTLIEIAFPPPQVLAAE</sequence>
<dbReference type="InterPro" id="IPR035965">
    <property type="entry name" value="PAS-like_dom_sf"/>
</dbReference>
<dbReference type="InterPro" id="IPR036097">
    <property type="entry name" value="HisK_dim/P_sf"/>
</dbReference>
<evidence type="ECO:0000256" key="2">
    <source>
        <dbReference type="ARBA" id="ARBA00012438"/>
    </source>
</evidence>
<dbReference type="InterPro" id="IPR003594">
    <property type="entry name" value="HATPase_dom"/>
</dbReference>
<dbReference type="GO" id="GO:0000155">
    <property type="term" value="F:phosphorelay sensor kinase activity"/>
    <property type="evidence" value="ECO:0007669"/>
    <property type="project" value="InterPro"/>
</dbReference>
<dbReference type="EMBL" id="CP044331">
    <property type="protein sequence ID" value="QGM96640.1"/>
    <property type="molecule type" value="Genomic_DNA"/>
</dbReference>
<dbReference type="SUPFAM" id="SSF55874">
    <property type="entry name" value="ATPase domain of HSP90 chaperone/DNA topoisomerase II/histidine kinase"/>
    <property type="match status" value="1"/>
</dbReference>
<dbReference type="CDD" id="cd00082">
    <property type="entry name" value="HisKA"/>
    <property type="match status" value="1"/>
</dbReference>